<gene>
    <name evidence="4" type="ORF">A2Y62_18930</name>
</gene>
<dbReference type="PANTHER" id="PTHR47505">
    <property type="entry name" value="DNA UTILIZATION PROTEIN YHGH"/>
    <property type="match status" value="1"/>
</dbReference>
<reference evidence="4 5" key="1">
    <citation type="journal article" date="2016" name="Nat. Commun.">
        <title>Thousands of microbial genomes shed light on interconnected biogeochemical processes in an aquifer system.</title>
        <authorList>
            <person name="Anantharaman K."/>
            <person name="Brown C.T."/>
            <person name="Hug L.A."/>
            <person name="Sharon I."/>
            <person name="Castelle C.J."/>
            <person name="Probst A.J."/>
            <person name="Thomas B.C."/>
            <person name="Singh A."/>
            <person name="Wilkins M.J."/>
            <person name="Karaoz U."/>
            <person name="Brodie E.L."/>
            <person name="Williams K.H."/>
            <person name="Hubbard S.S."/>
            <person name="Banfield J.F."/>
        </authorList>
    </citation>
    <scope>NUCLEOTIDE SEQUENCE [LARGE SCALE GENOMIC DNA]</scope>
</reference>
<dbReference type="SUPFAM" id="SSF53271">
    <property type="entry name" value="PRTase-like"/>
    <property type="match status" value="1"/>
</dbReference>
<dbReference type="InterPro" id="IPR000836">
    <property type="entry name" value="PRTase_dom"/>
</dbReference>
<evidence type="ECO:0000256" key="1">
    <source>
        <dbReference type="ARBA" id="ARBA00008007"/>
    </source>
</evidence>
<dbReference type="Gene3D" id="3.40.50.2020">
    <property type="match status" value="1"/>
</dbReference>
<evidence type="ECO:0008006" key="6">
    <source>
        <dbReference type="Google" id="ProtNLM"/>
    </source>
</evidence>
<proteinExistence type="inferred from homology"/>
<evidence type="ECO:0000259" key="3">
    <source>
        <dbReference type="Pfam" id="PF18912"/>
    </source>
</evidence>
<evidence type="ECO:0000259" key="2">
    <source>
        <dbReference type="Pfam" id="PF00156"/>
    </source>
</evidence>
<protein>
    <recommendedName>
        <fullName evidence="6">Phosphoribosyltransferase domain-containing protein</fullName>
    </recommendedName>
</protein>
<comment type="caution">
    <text evidence="4">The sequence shown here is derived from an EMBL/GenBank/DDBJ whole genome shotgun (WGS) entry which is preliminary data.</text>
</comment>
<dbReference type="Proteomes" id="UP000178943">
    <property type="component" value="Unassembled WGS sequence"/>
</dbReference>
<name>A0A1F5VKJ0_9BACT</name>
<dbReference type="Pfam" id="PF00156">
    <property type="entry name" value="Pribosyltran"/>
    <property type="match status" value="1"/>
</dbReference>
<feature type="domain" description="Double zinc ribbon" evidence="3">
    <location>
        <begin position="11"/>
        <end position="70"/>
    </location>
</feature>
<accession>A0A1F5VKJ0</accession>
<dbReference type="CDD" id="cd06223">
    <property type="entry name" value="PRTases_typeI"/>
    <property type="match status" value="1"/>
</dbReference>
<dbReference type="PANTHER" id="PTHR47505:SF1">
    <property type="entry name" value="DNA UTILIZATION PROTEIN YHGH"/>
    <property type="match status" value="1"/>
</dbReference>
<comment type="similarity">
    <text evidence="1">Belongs to the ComF/GntX family.</text>
</comment>
<sequence length="240" mass="27418">MRTFLSAIGSVIFPVSCCLCDVYLNNQAICDRCWSKVLIIDEPYCIRCSKPFLNPLLLPYADSLLCEDCQEHPIYFKKCRSLAIYQDEFIHIIHKFKFANKPYLGNNLGERLAHLLLEEVDFQGIDLIIAVPLEKSRERKRGYNQSWLIAKYASKFLGIPVLRSVLGRHKGIPQSNLSMRERRKNIRGSFFIKRGAGIKGKRILLIDDVFTTGSTVNECSRILRHAGAREVLVATLARTL</sequence>
<feature type="domain" description="Phosphoribosyltransferase" evidence="2">
    <location>
        <begin position="175"/>
        <end position="238"/>
    </location>
</feature>
<evidence type="ECO:0000313" key="4">
    <source>
        <dbReference type="EMBL" id="OGF63860.1"/>
    </source>
</evidence>
<dbReference type="EMBL" id="MFGW01000145">
    <property type="protein sequence ID" value="OGF63860.1"/>
    <property type="molecule type" value="Genomic_DNA"/>
</dbReference>
<dbReference type="InterPro" id="IPR044005">
    <property type="entry name" value="DZR_2"/>
</dbReference>
<dbReference type="InterPro" id="IPR029057">
    <property type="entry name" value="PRTase-like"/>
</dbReference>
<dbReference type="InterPro" id="IPR051910">
    <property type="entry name" value="ComF/GntX_DNA_util-trans"/>
</dbReference>
<organism evidence="4 5">
    <name type="scientific">Candidatus Fischerbacteria bacterium RBG_13_37_8</name>
    <dbReference type="NCBI Taxonomy" id="1817863"/>
    <lineage>
        <taxon>Bacteria</taxon>
        <taxon>Candidatus Fischeribacteriota</taxon>
    </lineage>
</organism>
<dbReference type="Pfam" id="PF18912">
    <property type="entry name" value="DZR_2"/>
    <property type="match status" value="1"/>
</dbReference>
<dbReference type="STRING" id="1817863.A2Y62_18930"/>
<dbReference type="AlphaFoldDB" id="A0A1F5VKJ0"/>
<evidence type="ECO:0000313" key="5">
    <source>
        <dbReference type="Proteomes" id="UP000178943"/>
    </source>
</evidence>